<dbReference type="AlphaFoldDB" id="A0A5N5WTF3"/>
<evidence type="ECO:0000313" key="4">
    <source>
        <dbReference type="Proteomes" id="UP000326565"/>
    </source>
</evidence>
<dbReference type="InterPro" id="IPR032852">
    <property type="entry name" value="ALKBH2"/>
</dbReference>
<dbReference type="GO" id="GO:0035516">
    <property type="term" value="F:broad specificity oxidative DNA demethylase activity"/>
    <property type="evidence" value="ECO:0007669"/>
    <property type="project" value="TreeGrafter"/>
</dbReference>
<feature type="binding site" evidence="1">
    <location>
        <position position="516"/>
    </location>
    <ligand>
        <name>2-oxoglutarate</name>
        <dbReference type="ChEBI" id="CHEBI:16810"/>
    </ligand>
</feature>
<keyword evidence="4" id="KW-1185">Reference proteome</keyword>
<proteinExistence type="predicted"/>
<dbReference type="EMBL" id="ML732284">
    <property type="protein sequence ID" value="KAB8071035.1"/>
    <property type="molecule type" value="Genomic_DNA"/>
</dbReference>
<dbReference type="PANTHER" id="PTHR31573">
    <property type="entry name" value="ALPHA-KETOGLUTARATE-DEPENDENT DIOXYGENASE ALKB HOMOLOG 2"/>
    <property type="match status" value="1"/>
</dbReference>
<dbReference type="InterPro" id="IPR037151">
    <property type="entry name" value="AlkB-like_sf"/>
</dbReference>
<dbReference type="SUPFAM" id="SSF51197">
    <property type="entry name" value="Clavaminate synthase-like"/>
    <property type="match status" value="1"/>
</dbReference>
<dbReference type="InterPro" id="IPR005123">
    <property type="entry name" value="Oxoglu/Fe-dep_dioxygenase_dom"/>
</dbReference>
<gene>
    <name evidence="3" type="ORF">BDV29DRAFT_159880</name>
</gene>
<dbReference type="Gene3D" id="2.60.120.590">
    <property type="entry name" value="Alpha-ketoglutarate-dependent dioxygenase AlkB-like"/>
    <property type="match status" value="1"/>
</dbReference>
<protein>
    <submittedName>
        <fullName evidence="3">2OG-Fe(II) oxygenase superfamily-domain-containing protein</fullName>
    </submittedName>
</protein>
<feature type="domain" description="Fe2OG dioxygenase" evidence="2">
    <location>
        <begin position="498"/>
        <end position="651"/>
    </location>
</feature>
<dbReference type="Proteomes" id="UP000326565">
    <property type="component" value="Unassembled WGS sequence"/>
</dbReference>
<dbReference type="Pfam" id="PF13532">
    <property type="entry name" value="2OG-FeII_Oxy_2"/>
    <property type="match status" value="1"/>
</dbReference>
<dbReference type="GO" id="GO:0008198">
    <property type="term" value="F:ferrous iron binding"/>
    <property type="evidence" value="ECO:0007669"/>
    <property type="project" value="TreeGrafter"/>
</dbReference>
<evidence type="ECO:0000256" key="1">
    <source>
        <dbReference type="PIRSR" id="PIRSR632852-1"/>
    </source>
</evidence>
<dbReference type="GO" id="GO:0006307">
    <property type="term" value="P:DNA alkylation repair"/>
    <property type="evidence" value="ECO:0007669"/>
    <property type="project" value="TreeGrafter"/>
</dbReference>
<sequence length="676" mass="75649">MAPSRLRVAPVTSDRAAASGLSSLARNAVASYADVNRSTIPVDGDPPAWADTRPELCDALPWFRALQGGMYHNGGLCWGFLIDADSGVRSYIGDEVVITRIGGNCTKDAEGNLVLVKDHDNEHAMVSSVINSMNMKVPVGIIIGDRNTILGRSLLHRYNVMGYFIITDIWYERSGSKAGAKVRFQKLALSSKSWWAAKTSPPPLPLQKRDFDSEPEKLQCSTCGNTSSRIYREGWMCLQPTCEQFWVMDKSDSTEKLTFHPRFLNYRTRPDPTVQPHFNLVPNLLSTMGGGNADTSSLRVAWKGIVCPQCSKCISRKFWRGWKCSDDLTSTSVPLRHSCPFEIMLEMPLISLRAVIDEFELAPIKRSLFFDPKFMIPKVDDTSLFPYRKLTYNIPSVGVITHLVSNQAVNSQVKGPNDMFRDLQVADLGLRRFPLQQSVVPGTLTAHFAVNYGMPYKYVVSVDSKGFNEAPDAVTGALGRLAWATKRAVEGTGDAFLPPNEMLVLGYFEDMKIGYHDDGESSLGPTIATLSLGAKSTMLIRMKYKYYHGFSRHAKKLLGTDPVLEGCKHQKERLALKTQLEHGQITPRTYNELREKTLKKGKHLEAPPCIKMELHHGDLVVMHGENLQKYFEHSVVPEKKLRFALTARYIKPDHVEAKDLKKDQFALLPSQVYDGK</sequence>
<name>A0A5N5WTF3_9EURO</name>
<dbReference type="PROSITE" id="PS51471">
    <property type="entry name" value="FE2OG_OXY"/>
    <property type="match status" value="1"/>
</dbReference>
<reference evidence="3 4" key="1">
    <citation type="submission" date="2019-04" db="EMBL/GenBank/DDBJ databases">
        <title>Friends and foes A comparative genomics study of 23 Aspergillus species from section Flavi.</title>
        <authorList>
            <consortium name="DOE Joint Genome Institute"/>
            <person name="Kjaerbolling I."/>
            <person name="Vesth T."/>
            <person name="Frisvad J.C."/>
            <person name="Nybo J.L."/>
            <person name="Theobald S."/>
            <person name="Kildgaard S."/>
            <person name="Isbrandt T."/>
            <person name="Kuo A."/>
            <person name="Sato A."/>
            <person name="Lyhne E.K."/>
            <person name="Kogle M.E."/>
            <person name="Wiebenga A."/>
            <person name="Kun R.S."/>
            <person name="Lubbers R.J."/>
            <person name="Makela M.R."/>
            <person name="Barry K."/>
            <person name="Chovatia M."/>
            <person name="Clum A."/>
            <person name="Daum C."/>
            <person name="Haridas S."/>
            <person name="He G."/>
            <person name="LaButti K."/>
            <person name="Lipzen A."/>
            <person name="Mondo S."/>
            <person name="Riley R."/>
            <person name="Salamov A."/>
            <person name="Simmons B.A."/>
            <person name="Magnuson J.K."/>
            <person name="Henrissat B."/>
            <person name="Mortensen U.H."/>
            <person name="Larsen T.O."/>
            <person name="Devries R.P."/>
            <person name="Grigoriev I.V."/>
            <person name="Machida M."/>
            <person name="Baker S.E."/>
            <person name="Andersen M.R."/>
        </authorList>
    </citation>
    <scope>NUCLEOTIDE SEQUENCE [LARGE SCALE GENOMIC DNA]</scope>
    <source>
        <strain evidence="3 4">CBS 151.66</strain>
    </source>
</reference>
<organism evidence="3 4">
    <name type="scientific">Aspergillus leporis</name>
    <dbReference type="NCBI Taxonomy" id="41062"/>
    <lineage>
        <taxon>Eukaryota</taxon>
        <taxon>Fungi</taxon>
        <taxon>Dikarya</taxon>
        <taxon>Ascomycota</taxon>
        <taxon>Pezizomycotina</taxon>
        <taxon>Eurotiomycetes</taxon>
        <taxon>Eurotiomycetidae</taxon>
        <taxon>Eurotiales</taxon>
        <taxon>Aspergillaceae</taxon>
        <taxon>Aspergillus</taxon>
        <taxon>Aspergillus subgen. Circumdati</taxon>
    </lineage>
</organism>
<feature type="binding site" evidence="1">
    <location>
        <position position="633"/>
    </location>
    <ligand>
        <name>2-oxoglutarate</name>
        <dbReference type="ChEBI" id="CHEBI:16810"/>
    </ligand>
</feature>
<evidence type="ECO:0000313" key="3">
    <source>
        <dbReference type="EMBL" id="KAB8071035.1"/>
    </source>
</evidence>
<evidence type="ECO:0000259" key="2">
    <source>
        <dbReference type="PROSITE" id="PS51471"/>
    </source>
</evidence>
<dbReference type="OrthoDB" id="2163491at2759"/>
<accession>A0A5N5WTF3</accession>
<dbReference type="PANTHER" id="PTHR31573:SF4">
    <property type="entry name" value="FE2OG DIOXYGENASE DOMAIN-CONTAINING PROTEIN"/>
    <property type="match status" value="1"/>
</dbReference>
<dbReference type="GO" id="GO:0051747">
    <property type="term" value="F:cytosine C-5 DNA demethylase activity"/>
    <property type="evidence" value="ECO:0007669"/>
    <property type="project" value="TreeGrafter"/>
</dbReference>
<dbReference type="InterPro" id="IPR027450">
    <property type="entry name" value="AlkB-like"/>
</dbReference>